<dbReference type="AlphaFoldDB" id="A0A2P6PDM4"/>
<gene>
    <name evidence="2" type="ORF">RchiOBHm_Chr7g0223671</name>
</gene>
<reference evidence="2 3" key="1">
    <citation type="journal article" date="2018" name="Nat. Genet.">
        <title>The Rosa genome provides new insights in the design of modern roses.</title>
        <authorList>
            <person name="Bendahmane M."/>
        </authorList>
    </citation>
    <scope>NUCLEOTIDE SEQUENCE [LARGE SCALE GENOMIC DNA]</scope>
    <source>
        <strain evidence="3">cv. Old Blush</strain>
    </source>
</reference>
<name>A0A2P6PDM4_ROSCH</name>
<evidence type="ECO:0000313" key="3">
    <source>
        <dbReference type="Proteomes" id="UP000238479"/>
    </source>
</evidence>
<keyword evidence="3" id="KW-1185">Reference proteome</keyword>
<proteinExistence type="predicted"/>
<comment type="caution">
    <text evidence="2">The sequence shown here is derived from an EMBL/GenBank/DDBJ whole genome shotgun (WGS) entry which is preliminary data.</text>
</comment>
<evidence type="ECO:0000256" key="1">
    <source>
        <dbReference type="SAM" id="MobiDB-lite"/>
    </source>
</evidence>
<dbReference type="Proteomes" id="UP000238479">
    <property type="component" value="Chromosome 7"/>
</dbReference>
<dbReference type="EMBL" id="PDCK01000045">
    <property type="protein sequence ID" value="PRQ20026.1"/>
    <property type="molecule type" value="Genomic_DNA"/>
</dbReference>
<accession>A0A2P6PDM4</accession>
<protein>
    <submittedName>
        <fullName evidence="2">Uncharacterized protein</fullName>
    </submittedName>
</protein>
<evidence type="ECO:0000313" key="2">
    <source>
        <dbReference type="EMBL" id="PRQ20026.1"/>
    </source>
</evidence>
<feature type="region of interest" description="Disordered" evidence="1">
    <location>
        <begin position="27"/>
        <end position="56"/>
    </location>
</feature>
<dbReference type="Gramene" id="PRQ20026">
    <property type="protein sequence ID" value="PRQ20026"/>
    <property type="gene ID" value="RchiOBHm_Chr7g0223671"/>
</dbReference>
<organism evidence="2 3">
    <name type="scientific">Rosa chinensis</name>
    <name type="common">China rose</name>
    <dbReference type="NCBI Taxonomy" id="74649"/>
    <lineage>
        <taxon>Eukaryota</taxon>
        <taxon>Viridiplantae</taxon>
        <taxon>Streptophyta</taxon>
        <taxon>Embryophyta</taxon>
        <taxon>Tracheophyta</taxon>
        <taxon>Spermatophyta</taxon>
        <taxon>Magnoliopsida</taxon>
        <taxon>eudicotyledons</taxon>
        <taxon>Gunneridae</taxon>
        <taxon>Pentapetalae</taxon>
        <taxon>rosids</taxon>
        <taxon>fabids</taxon>
        <taxon>Rosales</taxon>
        <taxon>Rosaceae</taxon>
        <taxon>Rosoideae</taxon>
        <taxon>Rosoideae incertae sedis</taxon>
        <taxon>Rosa</taxon>
    </lineage>
</organism>
<sequence>MGRVLLLRLNSIHEVLISILSTLKPSRRERQKENICNLGTSPSPTPTPPKLPSARRNPPICSGYLSFW</sequence>